<dbReference type="EMBL" id="QGNW01000240">
    <property type="protein sequence ID" value="RVW82429.1"/>
    <property type="molecule type" value="Genomic_DNA"/>
</dbReference>
<dbReference type="AlphaFoldDB" id="A0A438HDJ0"/>
<evidence type="ECO:0000313" key="2">
    <source>
        <dbReference type="EMBL" id="RVW82429.1"/>
    </source>
</evidence>
<evidence type="ECO:0000256" key="1">
    <source>
        <dbReference type="SAM" id="MobiDB-lite"/>
    </source>
</evidence>
<sequence length="521" mass="56623">MIVVTVVEAVVVECSPTVGKCVGNSGGGMYGWWWWDEVLLQVNVAVDSQRDPVLEILQFEKYNNDKFSSENKDSLVYANQDPCGELLKWLLPLDNTLPLPPCIVSSSFEFQSYSMSSLPPQSTPPPPPSVATPSSKPTLNLKIGIGPHLRSIYIPGRRWRRKLEIIQPVEIRSFAADCNTDDLLCVQIKNVSPAHTPDIVVFLDAITIVFEEASKGGSPCSLPMACIEAGNDHSLPNLPLRRGEEHSFILKPATSAWKRLKAQRESSQSSHLPVRNTASLMGKGGLPSKIVEGKRSTLTSDQYAVLVSCRCNYTESRLFFKQPTSWRPRISRDLMISVASEMSRQPLGPNGRVSELPVQVLTLQASNLTSEDLTLTVLAPASFTSPPSVMTLNSAPSSPMRPSVGFSSFAGKLGDGRHDTAMPRQTSAPMLSENHKENGDFGAQSVSSNEQAAPLSDIIPNTGLGCTHLWLQSRVPLGCVPSQSTATIKLELLPLTDGIITLDTLQIDVKEKGSLLLISAI</sequence>
<dbReference type="PANTHER" id="PTHR36034:SF2">
    <property type="entry name" value="EXPRESSED PROTEIN"/>
    <property type="match status" value="1"/>
</dbReference>
<evidence type="ECO:0000313" key="3">
    <source>
        <dbReference type="Proteomes" id="UP000288805"/>
    </source>
</evidence>
<dbReference type="Proteomes" id="UP000288805">
    <property type="component" value="Unassembled WGS sequence"/>
</dbReference>
<feature type="compositionally biased region" description="Pro residues" evidence="1">
    <location>
        <begin position="121"/>
        <end position="130"/>
    </location>
</feature>
<proteinExistence type="predicted"/>
<reference evidence="2 3" key="1">
    <citation type="journal article" date="2018" name="PLoS Genet.">
        <title>Population sequencing reveals clonal diversity and ancestral inbreeding in the grapevine cultivar Chardonnay.</title>
        <authorList>
            <person name="Roach M.J."/>
            <person name="Johnson D.L."/>
            <person name="Bohlmann J."/>
            <person name="van Vuuren H.J."/>
            <person name="Jones S.J."/>
            <person name="Pretorius I.S."/>
            <person name="Schmidt S.A."/>
            <person name="Borneman A.R."/>
        </authorList>
    </citation>
    <scope>NUCLEOTIDE SEQUENCE [LARGE SCALE GENOMIC DNA]</scope>
    <source>
        <strain evidence="3">cv. Chardonnay</strain>
        <tissue evidence="2">Leaf</tissue>
    </source>
</reference>
<gene>
    <name evidence="2" type="ORF">CK203_048983</name>
</gene>
<comment type="caution">
    <text evidence="2">The sequence shown here is derived from an EMBL/GenBank/DDBJ whole genome shotgun (WGS) entry which is preliminary data.</text>
</comment>
<feature type="region of interest" description="Disordered" evidence="1">
    <location>
        <begin position="116"/>
        <end position="136"/>
    </location>
</feature>
<name>A0A438HDJ0_VITVI</name>
<dbReference type="PANTHER" id="PTHR36034">
    <property type="entry name" value="EXPRESSED PROTEIN"/>
    <property type="match status" value="1"/>
</dbReference>
<protein>
    <submittedName>
        <fullName evidence="2">Uncharacterized protein</fullName>
    </submittedName>
</protein>
<organism evidence="2 3">
    <name type="scientific">Vitis vinifera</name>
    <name type="common">Grape</name>
    <dbReference type="NCBI Taxonomy" id="29760"/>
    <lineage>
        <taxon>Eukaryota</taxon>
        <taxon>Viridiplantae</taxon>
        <taxon>Streptophyta</taxon>
        <taxon>Embryophyta</taxon>
        <taxon>Tracheophyta</taxon>
        <taxon>Spermatophyta</taxon>
        <taxon>Magnoliopsida</taxon>
        <taxon>eudicotyledons</taxon>
        <taxon>Gunneridae</taxon>
        <taxon>Pentapetalae</taxon>
        <taxon>rosids</taxon>
        <taxon>Vitales</taxon>
        <taxon>Vitaceae</taxon>
        <taxon>Viteae</taxon>
        <taxon>Vitis</taxon>
    </lineage>
</organism>
<feature type="region of interest" description="Disordered" evidence="1">
    <location>
        <begin position="416"/>
        <end position="447"/>
    </location>
</feature>
<accession>A0A438HDJ0</accession>